<dbReference type="GO" id="GO:0030674">
    <property type="term" value="F:protein-macromolecule adaptor activity"/>
    <property type="evidence" value="ECO:0007669"/>
    <property type="project" value="TreeGrafter"/>
</dbReference>
<gene>
    <name evidence="2" type="ORF">A8990_103206</name>
</gene>
<sequence length="120" mass="12654">MITISDTANDKIKEMLEAEEAPDLFLRVGVKEGGCSGFSYGMGFDDEVADTDKEMEFNGLKVVVDNDSIKYLNGLIIDYKESAMGGGFTIENPNASATCGCGSSFRTATDAGKPSAAGEC</sequence>
<dbReference type="InterPro" id="IPR017870">
    <property type="entry name" value="FeS_cluster_insertion_CS"/>
</dbReference>
<dbReference type="Proteomes" id="UP000256304">
    <property type="component" value="Unassembled WGS sequence"/>
</dbReference>
<dbReference type="InterPro" id="IPR031108">
    <property type="entry name" value="IscA_plant_cyanobact"/>
</dbReference>
<accession>A0A3D9SDF2</accession>
<dbReference type="PROSITE" id="PS01152">
    <property type="entry name" value="HESB"/>
    <property type="match status" value="1"/>
</dbReference>
<dbReference type="Gene3D" id="2.60.300.12">
    <property type="entry name" value="HesB-like domain"/>
    <property type="match status" value="1"/>
</dbReference>
<organism evidence="2 3">
    <name type="scientific">Paenibacillus taihuensis</name>
    <dbReference type="NCBI Taxonomy" id="1156355"/>
    <lineage>
        <taxon>Bacteria</taxon>
        <taxon>Bacillati</taxon>
        <taxon>Bacillota</taxon>
        <taxon>Bacilli</taxon>
        <taxon>Bacillales</taxon>
        <taxon>Paenibacillaceae</taxon>
        <taxon>Paenibacillus</taxon>
    </lineage>
</organism>
<dbReference type="PANTHER" id="PTHR47265:SF1">
    <property type="entry name" value="IRON-SULFUR ASSEMBLY PROTEIN ISCA, CHLOROPLASTIC"/>
    <property type="match status" value="1"/>
</dbReference>
<evidence type="ECO:0000313" key="3">
    <source>
        <dbReference type="Proteomes" id="UP000256304"/>
    </source>
</evidence>
<dbReference type="NCBIfam" id="TIGR00049">
    <property type="entry name" value="iron-sulfur cluster assembly accessory protein"/>
    <property type="match status" value="1"/>
</dbReference>
<dbReference type="Pfam" id="PF01521">
    <property type="entry name" value="Fe-S_biosyn"/>
    <property type="match status" value="1"/>
</dbReference>
<feature type="domain" description="Core" evidence="1">
    <location>
        <begin position="2"/>
        <end position="102"/>
    </location>
</feature>
<dbReference type="PANTHER" id="PTHR47265">
    <property type="entry name" value="IRON-SULFUR ASSEMBLY PROTEIN ISCA, CHLOROPLASTIC"/>
    <property type="match status" value="1"/>
</dbReference>
<comment type="caution">
    <text evidence="2">The sequence shown here is derived from an EMBL/GenBank/DDBJ whole genome shotgun (WGS) entry which is preliminary data.</text>
</comment>
<dbReference type="AlphaFoldDB" id="A0A3D9SDF2"/>
<reference evidence="2 3" key="1">
    <citation type="submission" date="2018-08" db="EMBL/GenBank/DDBJ databases">
        <title>Genomic Encyclopedia of Type Strains, Phase III (KMG-III): the genomes of soil and plant-associated and newly described type strains.</title>
        <authorList>
            <person name="Whitman W."/>
        </authorList>
    </citation>
    <scope>NUCLEOTIDE SEQUENCE [LARGE SCALE GENOMIC DNA]</scope>
    <source>
        <strain evidence="2 3">CGMCC 1.10966</strain>
    </source>
</reference>
<dbReference type="InterPro" id="IPR000361">
    <property type="entry name" value="ATAP_core_dom"/>
</dbReference>
<dbReference type="InterPro" id="IPR035903">
    <property type="entry name" value="HesB-like_dom_sf"/>
</dbReference>
<dbReference type="GO" id="GO:0016226">
    <property type="term" value="P:iron-sulfur cluster assembly"/>
    <property type="evidence" value="ECO:0007669"/>
    <property type="project" value="InterPro"/>
</dbReference>
<evidence type="ECO:0000313" key="2">
    <source>
        <dbReference type="EMBL" id="REE92899.1"/>
    </source>
</evidence>
<proteinExistence type="predicted"/>
<dbReference type="EMBL" id="QTTN01000003">
    <property type="protein sequence ID" value="REE92899.1"/>
    <property type="molecule type" value="Genomic_DNA"/>
</dbReference>
<protein>
    <submittedName>
        <fullName evidence="2">Iron-sulfur cluster assembly protein</fullName>
    </submittedName>
</protein>
<dbReference type="SUPFAM" id="SSF89360">
    <property type="entry name" value="HesB-like domain"/>
    <property type="match status" value="1"/>
</dbReference>
<keyword evidence="3" id="KW-1185">Reference proteome</keyword>
<dbReference type="NCBIfam" id="NF010147">
    <property type="entry name" value="PRK13623.1"/>
    <property type="match status" value="1"/>
</dbReference>
<evidence type="ECO:0000259" key="1">
    <source>
        <dbReference type="Pfam" id="PF01521"/>
    </source>
</evidence>
<dbReference type="GO" id="GO:0051537">
    <property type="term" value="F:2 iron, 2 sulfur cluster binding"/>
    <property type="evidence" value="ECO:0007669"/>
    <property type="project" value="UniProtKB-ARBA"/>
</dbReference>
<dbReference type="InterPro" id="IPR016092">
    <property type="entry name" value="ATAP"/>
</dbReference>
<name>A0A3D9SDF2_9BACL</name>
<dbReference type="OrthoDB" id="9801228at2"/>
<dbReference type="RefSeq" id="WP_116187812.1">
    <property type="nucleotide sequence ID" value="NZ_QTTN01000003.1"/>
</dbReference>